<dbReference type="EMBL" id="CP030840">
    <property type="protein sequence ID" value="AXC14087.1"/>
    <property type="molecule type" value="Genomic_DNA"/>
</dbReference>
<dbReference type="InterPro" id="IPR009057">
    <property type="entry name" value="Homeodomain-like_sf"/>
</dbReference>
<sequence length="262" mass="29257">MPSPVGLRPTYNGRFPLRKRDAETVVVDSESILYSLLEMGSSTETLVERTPKATMVAEKDRAIVRAAHKHFLSHGFAGASMDAIATSAGVSVKTIYSHFEDKEVLFSHVMVSACTDHLLSEKLPSDEALADRFPWFAQATQSGLTEAGRTYLGHLLSAEQLALYRVVTQDSARFPELGRQYQKNFAKGRTAILVAYLKGVAQKRKWTRRDPIKDAALYEALLRTGIFEEALHGLLTVTEDVIDDRARSASRKMWKFFSVDCK</sequence>
<evidence type="ECO:0000256" key="4">
    <source>
        <dbReference type="PROSITE-ProRule" id="PRU00335"/>
    </source>
</evidence>
<dbReference type="PRINTS" id="PR00455">
    <property type="entry name" value="HTHTETR"/>
</dbReference>
<protein>
    <submittedName>
        <fullName evidence="6">Transcriptional regulator, TetR family</fullName>
    </submittedName>
</protein>
<evidence type="ECO:0000256" key="2">
    <source>
        <dbReference type="ARBA" id="ARBA00023125"/>
    </source>
</evidence>
<feature type="DNA-binding region" description="H-T-H motif" evidence="4">
    <location>
        <begin position="80"/>
        <end position="99"/>
    </location>
</feature>
<gene>
    <name evidence="6" type="ORF">ACPOL_4825</name>
</gene>
<keyword evidence="1" id="KW-0805">Transcription regulation</keyword>
<dbReference type="FunFam" id="1.10.10.60:FF:000141">
    <property type="entry name" value="TetR family transcriptional regulator"/>
    <property type="match status" value="1"/>
</dbReference>
<dbReference type="InterPro" id="IPR039536">
    <property type="entry name" value="TetR_C_Proteobacteria"/>
</dbReference>
<keyword evidence="3" id="KW-0804">Transcription</keyword>
<proteinExistence type="predicted"/>
<dbReference type="Pfam" id="PF00440">
    <property type="entry name" value="TetR_N"/>
    <property type="match status" value="1"/>
</dbReference>
<dbReference type="GO" id="GO:0000976">
    <property type="term" value="F:transcription cis-regulatory region binding"/>
    <property type="evidence" value="ECO:0007669"/>
    <property type="project" value="TreeGrafter"/>
</dbReference>
<dbReference type="PANTHER" id="PTHR30055">
    <property type="entry name" value="HTH-TYPE TRANSCRIPTIONAL REGULATOR RUTR"/>
    <property type="match status" value="1"/>
</dbReference>
<keyword evidence="7" id="KW-1185">Reference proteome</keyword>
<dbReference type="Proteomes" id="UP000253606">
    <property type="component" value="Chromosome"/>
</dbReference>
<dbReference type="Gene3D" id="1.10.357.10">
    <property type="entry name" value="Tetracycline Repressor, domain 2"/>
    <property type="match status" value="1"/>
</dbReference>
<dbReference type="AlphaFoldDB" id="A0A2Z5G5M7"/>
<dbReference type="Pfam" id="PF14246">
    <property type="entry name" value="TetR_C_7"/>
    <property type="match status" value="1"/>
</dbReference>
<dbReference type="PROSITE" id="PS50977">
    <property type="entry name" value="HTH_TETR_2"/>
    <property type="match status" value="1"/>
</dbReference>
<dbReference type="KEGG" id="abas:ACPOL_4825"/>
<evidence type="ECO:0000256" key="3">
    <source>
        <dbReference type="ARBA" id="ARBA00023163"/>
    </source>
</evidence>
<accession>A0A2Z5G5M7</accession>
<dbReference type="InterPro" id="IPR001647">
    <property type="entry name" value="HTH_TetR"/>
</dbReference>
<organism evidence="6 7">
    <name type="scientific">Acidisarcina polymorpha</name>
    <dbReference type="NCBI Taxonomy" id="2211140"/>
    <lineage>
        <taxon>Bacteria</taxon>
        <taxon>Pseudomonadati</taxon>
        <taxon>Acidobacteriota</taxon>
        <taxon>Terriglobia</taxon>
        <taxon>Terriglobales</taxon>
        <taxon>Acidobacteriaceae</taxon>
        <taxon>Acidisarcina</taxon>
    </lineage>
</organism>
<dbReference type="GO" id="GO:0003700">
    <property type="term" value="F:DNA-binding transcription factor activity"/>
    <property type="evidence" value="ECO:0007669"/>
    <property type="project" value="TreeGrafter"/>
</dbReference>
<dbReference type="SUPFAM" id="SSF46689">
    <property type="entry name" value="Homeodomain-like"/>
    <property type="match status" value="1"/>
</dbReference>
<dbReference type="PANTHER" id="PTHR30055:SF146">
    <property type="entry name" value="HTH-TYPE TRANSCRIPTIONAL DUAL REGULATOR CECR"/>
    <property type="match status" value="1"/>
</dbReference>
<dbReference type="InterPro" id="IPR050109">
    <property type="entry name" value="HTH-type_TetR-like_transc_reg"/>
</dbReference>
<evidence type="ECO:0000256" key="1">
    <source>
        <dbReference type="ARBA" id="ARBA00023015"/>
    </source>
</evidence>
<reference evidence="6 7" key="1">
    <citation type="journal article" date="2018" name="Front. Microbiol.">
        <title>Hydrolytic Capabilities as a Key to Environmental Success: Chitinolytic and Cellulolytic Acidobacteria From Acidic Sub-arctic Soils and Boreal Peatlands.</title>
        <authorList>
            <person name="Belova S.E."/>
            <person name="Ravin N.V."/>
            <person name="Pankratov T.A."/>
            <person name="Rakitin A.L."/>
            <person name="Ivanova A.A."/>
            <person name="Beletsky A.V."/>
            <person name="Mardanov A.V."/>
            <person name="Sinninghe Damste J.S."/>
            <person name="Dedysh S.N."/>
        </authorList>
    </citation>
    <scope>NUCLEOTIDE SEQUENCE [LARGE SCALE GENOMIC DNA]</scope>
    <source>
        <strain evidence="6 7">SBC82</strain>
    </source>
</reference>
<evidence type="ECO:0000259" key="5">
    <source>
        <dbReference type="PROSITE" id="PS50977"/>
    </source>
</evidence>
<keyword evidence="2 4" id="KW-0238">DNA-binding</keyword>
<feature type="domain" description="HTH tetR-type" evidence="5">
    <location>
        <begin position="57"/>
        <end position="117"/>
    </location>
</feature>
<evidence type="ECO:0000313" key="6">
    <source>
        <dbReference type="EMBL" id="AXC14087.1"/>
    </source>
</evidence>
<evidence type="ECO:0000313" key="7">
    <source>
        <dbReference type="Proteomes" id="UP000253606"/>
    </source>
</evidence>
<name>A0A2Z5G5M7_9BACT</name>